<organism evidence="1 2">
    <name type="scientific">Elysia marginata</name>
    <dbReference type="NCBI Taxonomy" id="1093978"/>
    <lineage>
        <taxon>Eukaryota</taxon>
        <taxon>Metazoa</taxon>
        <taxon>Spiralia</taxon>
        <taxon>Lophotrochozoa</taxon>
        <taxon>Mollusca</taxon>
        <taxon>Gastropoda</taxon>
        <taxon>Heterobranchia</taxon>
        <taxon>Euthyneura</taxon>
        <taxon>Panpulmonata</taxon>
        <taxon>Sacoglossa</taxon>
        <taxon>Placobranchoidea</taxon>
        <taxon>Plakobranchidae</taxon>
        <taxon>Elysia</taxon>
    </lineage>
</organism>
<reference evidence="1 2" key="1">
    <citation type="journal article" date="2021" name="Elife">
        <title>Chloroplast acquisition without the gene transfer in kleptoplastic sea slugs, Plakobranchus ocellatus.</title>
        <authorList>
            <person name="Maeda T."/>
            <person name="Takahashi S."/>
            <person name="Yoshida T."/>
            <person name="Shimamura S."/>
            <person name="Takaki Y."/>
            <person name="Nagai Y."/>
            <person name="Toyoda A."/>
            <person name="Suzuki Y."/>
            <person name="Arimoto A."/>
            <person name="Ishii H."/>
            <person name="Satoh N."/>
            <person name="Nishiyama T."/>
            <person name="Hasebe M."/>
            <person name="Maruyama T."/>
            <person name="Minagawa J."/>
            <person name="Obokata J."/>
            <person name="Shigenobu S."/>
        </authorList>
    </citation>
    <scope>NUCLEOTIDE SEQUENCE [LARGE SCALE GENOMIC DNA]</scope>
</reference>
<name>A0AAV4GYE6_9GAST</name>
<evidence type="ECO:0000313" key="1">
    <source>
        <dbReference type="EMBL" id="GFR90326.1"/>
    </source>
</evidence>
<keyword evidence="2" id="KW-1185">Reference proteome</keyword>
<dbReference type="Proteomes" id="UP000762676">
    <property type="component" value="Unassembled WGS sequence"/>
</dbReference>
<evidence type="ECO:0000313" key="2">
    <source>
        <dbReference type="Proteomes" id="UP000762676"/>
    </source>
</evidence>
<protein>
    <submittedName>
        <fullName evidence="1">Uncharacterized protein</fullName>
    </submittedName>
</protein>
<sequence length="138" mass="15327">MAHQGAVQTFWGVVKAVDWEEKEAVITDHNGVDIEEVLLGLEAVSIKPKIGSNCLIGIIDNKVEQCFLIWAEELEELGIKSERLKVDSQVDISFESQNLGDLFRRLCDELKKVIVVQGTSPNIPAIEKIVADSKKVLI</sequence>
<dbReference type="EMBL" id="BMAT01005280">
    <property type="protein sequence ID" value="GFR90326.1"/>
    <property type="molecule type" value="Genomic_DNA"/>
</dbReference>
<accession>A0AAV4GYE6</accession>
<proteinExistence type="predicted"/>
<gene>
    <name evidence="1" type="ORF">ElyMa_002565400</name>
</gene>
<comment type="caution">
    <text evidence="1">The sequence shown here is derived from an EMBL/GenBank/DDBJ whole genome shotgun (WGS) entry which is preliminary data.</text>
</comment>
<dbReference type="AlphaFoldDB" id="A0AAV4GYE6"/>